<dbReference type="GO" id="GO:0005249">
    <property type="term" value="F:voltage-gated potassium channel activity"/>
    <property type="evidence" value="ECO:0007669"/>
    <property type="project" value="InterPro"/>
</dbReference>
<evidence type="ECO:0000256" key="6">
    <source>
        <dbReference type="ARBA" id="ARBA00022882"/>
    </source>
</evidence>
<feature type="transmembrane region" description="Helical" evidence="12">
    <location>
        <begin position="204"/>
        <end position="225"/>
    </location>
</feature>
<keyword evidence="6" id="KW-0851">Voltage-gated channel</keyword>
<dbReference type="Pfam" id="PF00520">
    <property type="entry name" value="Ion_trans"/>
    <property type="match status" value="1"/>
</dbReference>
<name>A0A2U2XCQ6_9FLAO</name>
<dbReference type="PANTHER" id="PTHR11537:SF254">
    <property type="entry name" value="POTASSIUM VOLTAGE-GATED CHANNEL PROTEIN SHAB"/>
    <property type="match status" value="1"/>
</dbReference>
<keyword evidence="4 12" id="KW-0812">Transmembrane</keyword>
<dbReference type="InterPro" id="IPR028325">
    <property type="entry name" value="VG_K_chnl"/>
</dbReference>
<keyword evidence="15" id="KW-1185">Reference proteome</keyword>
<dbReference type="Proteomes" id="UP000245370">
    <property type="component" value="Unassembled WGS sequence"/>
</dbReference>
<reference evidence="14 15" key="1">
    <citation type="submission" date="2018-05" db="EMBL/GenBank/DDBJ databases">
        <title>Brumimicrobium oceani sp. nov., isolated from coastal sediment.</title>
        <authorList>
            <person name="Kou Y."/>
        </authorList>
    </citation>
    <scope>NUCLEOTIDE SEQUENCE [LARGE SCALE GENOMIC DNA]</scope>
    <source>
        <strain evidence="14 15">C305</strain>
    </source>
</reference>
<evidence type="ECO:0000256" key="11">
    <source>
        <dbReference type="ARBA" id="ARBA00023303"/>
    </source>
</evidence>
<evidence type="ECO:0000256" key="12">
    <source>
        <dbReference type="SAM" id="Phobius"/>
    </source>
</evidence>
<evidence type="ECO:0000259" key="13">
    <source>
        <dbReference type="Pfam" id="PF00520"/>
    </source>
</evidence>
<keyword evidence="10 12" id="KW-0472">Membrane</keyword>
<dbReference type="OrthoDB" id="9799090at2"/>
<feature type="transmembrane region" description="Helical" evidence="12">
    <location>
        <begin position="176"/>
        <end position="198"/>
    </location>
</feature>
<dbReference type="RefSeq" id="WP_109359572.1">
    <property type="nucleotide sequence ID" value="NZ_QFRJ01000006.1"/>
</dbReference>
<keyword evidence="11" id="KW-0407">Ion channel</keyword>
<dbReference type="InterPro" id="IPR005821">
    <property type="entry name" value="Ion_trans_dom"/>
</dbReference>
<evidence type="ECO:0000256" key="4">
    <source>
        <dbReference type="ARBA" id="ARBA00022692"/>
    </source>
</evidence>
<keyword evidence="3" id="KW-0633">Potassium transport</keyword>
<dbReference type="SUPFAM" id="SSF81324">
    <property type="entry name" value="Voltage-gated potassium channels"/>
    <property type="match status" value="1"/>
</dbReference>
<dbReference type="InterPro" id="IPR027359">
    <property type="entry name" value="Volt_channel_dom_sf"/>
</dbReference>
<comment type="caution">
    <text evidence="14">The sequence shown here is derived from an EMBL/GenBank/DDBJ whole genome shotgun (WGS) entry which is preliminary data.</text>
</comment>
<feature type="transmembrane region" description="Helical" evidence="12">
    <location>
        <begin position="143"/>
        <end position="164"/>
    </location>
</feature>
<keyword evidence="9" id="KW-0406">Ion transport</keyword>
<feature type="transmembrane region" description="Helical" evidence="12">
    <location>
        <begin position="52"/>
        <end position="70"/>
    </location>
</feature>
<organism evidence="14 15">
    <name type="scientific">Brumimicrobium oceani</name>
    <dbReference type="NCBI Taxonomy" id="2100725"/>
    <lineage>
        <taxon>Bacteria</taxon>
        <taxon>Pseudomonadati</taxon>
        <taxon>Bacteroidota</taxon>
        <taxon>Flavobacteriia</taxon>
        <taxon>Flavobacteriales</taxon>
        <taxon>Crocinitomicaceae</taxon>
        <taxon>Brumimicrobium</taxon>
    </lineage>
</organism>
<feature type="transmembrane region" description="Helical" evidence="12">
    <location>
        <begin position="82"/>
        <end position="101"/>
    </location>
</feature>
<comment type="subcellular location">
    <subcellularLocation>
        <location evidence="1">Membrane</location>
        <topology evidence="1">Multi-pass membrane protein</topology>
    </subcellularLocation>
</comment>
<dbReference type="Gene3D" id="1.10.287.70">
    <property type="match status" value="1"/>
</dbReference>
<evidence type="ECO:0000256" key="10">
    <source>
        <dbReference type="ARBA" id="ARBA00023136"/>
    </source>
</evidence>
<dbReference type="PRINTS" id="PR00169">
    <property type="entry name" value="KCHANNEL"/>
</dbReference>
<feature type="domain" description="Ion transport" evidence="13">
    <location>
        <begin position="20"/>
        <end position="233"/>
    </location>
</feature>
<evidence type="ECO:0000256" key="5">
    <source>
        <dbReference type="ARBA" id="ARBA00022826"/>
    </source>
</evidence>
<dbReference type="EMBL" id="QFRJ01000006">
    <property type="protein sequence ID" value="PWH85491.1"/>
    <property type="molecule type" value="Genomic_DNA"/>
</dbReference>
<evidence type="ECO:0000256" key="8">
    <source>
        <dbReference type="ARBA" id="ARBA00022989"/>
    </source>
</evidence>
<evidence type="ECO:0000313" key="15">
    <source>
        <dbReference type="Proteomes" id="UP000245370"/>
    </source>
</evidence>
<gene>
    <name evidence="14" type="ORF">DIT68_09550</name>
</gene>
<sequence>MAIKEKIRQVVDDNTTKNGKIFDNIVQLLIFTSLTAYAVETLPNISPEIRKVLFWIETVCIVLFTAEYILRIYIAKKPFKYIFSFYGIIDFLAILPFFMIATHDFLALRAFRIFRVFRAFKLIRYNKALNRFHLVAKLIREEVILFLIVTGIFIFLASAGIYHFENKAQPELFKSIFHGGWWAIVTLTTVGYGDVYPITVGGKIFTFFMLMIGVGIVTIPAGLVASALTKARQIEDEALLETERNEKEEEDEYGTKLLKPVKKKKKIREDTDID</sequence>
<dbReference type="GO" id="GO:0001508">
    <property type="term" value="P:action potential"/>
    <property type="evidence" value="ECO:0007669"/>
    <property type="project" value="TreeGrafter"/>
</dbReference>
<evidence type="ECO:0000256" key="2">
    <source>
        <dbReference type="ARBA" id="ARBA00022448"/>
    </source>
</evidence>
<dbReference type="Gene3D" id="1.20.120.350">
    <property type="entry name" value="Voltage-gated potassium channels. Chain C"/>
    <property type="match status" value="1"/>
</dbReference>
<protein>
    <submittedName>
        <fullName evidence="14">Ion transporter</fullName>
    </submittedName>
</protein>
<evidence type="ECO:0000256" key="1">
    <source>
        <dbReference type="ARBA" id="ARBA00004141"/>
    </source>
</evidence>
<dbReference type="PANTHER" id="PTHR11537">
    <property type="entry name" value="VOLTAGE-GATED POTASSIUM CHANNEL"/>
    <property type="match status" value="1"/>
</dbReference>
<keyword evidence="7" id="KW-0630">Potassium</keyword>
<reference evidence="14 15" key="2">
    <citation type="submission" date="2018-05" db="EMBL/GenBank/DDBJ databases">
        <authorList>
            <person name="Lanie J.A."/>
            <person name="Ng W.-L."/>
            <person name="Kazmierczak K.M."/>
            <person name="Andrzejewski T.M."/>
            <person name="Davidsen T.M."/>
            <person name="Wayne K.J."/>
            <person name="Tettelin H."/>
            <person name="Glass J.I."/>
            <person name="Rusch D."/>
            <person name="Podicherti R."/>
            <person name="Tsui H.-C.T."/>
            <person name="Winkler M.E."/>
        </authorList>
    </citation>
    <scope>NUCLEOTIDE SEQUENCE [LARGE SCALE GENOMIC DNA]</scope>
    <source>
        <strain evidence="14 15">C305</strain>
    </source>
</reference>
<keyword evidence="8 12" id="KW-1133">Transmembrane helix</keyword>
<proteinExistence type="predicted"/>
<evidence type="ECO:0000256" key="7">
    <source>
        <dbReference type="ARBA" id="ARBA00022958"/>
    </source>
</evidence>
<dbReference type="AlphaFoldDB" id="A0A2U2XCQ6"/>
<dbReference type="GO" id="GO:0008076">
    <property type="term" value="C:voltage-gated potassium channel complex"/>
    <property type="evidence" value="ECO:0007669"/>
    <property type="project" value="InterPro"/>
</dbReference>
<feature type="transmembrane region" description="Helical" evidence="12">
    <location>
        <begin position="21"/>
        <end position="40"/>
    </location>
</feature>
<evidence type="ECO:0000256" key="3">
    <source>
        <dbReference type="ARBA" id="ARBA00022538"/>
    </source>
</evidence>
<evidence type="ECO:0000313" key="14">
    <source>
        <dbReference type="EMBL" id="PWH85491.1"/>
    </source>
</evidence>
<keyword evidence="2" id="KW-0813">Transport</keyword>
<evidence type="ECO:0000256" key="9">
    <source>
        <dbReference type="ARBA" id="ARBA00023065"/>
    </source>
</evidence>
<keyword evidence="5" id="KW-0631">Potassium channel</keyword>
<accession>A0A2U2XCQ6</accession>